<dbReference type="InterPro" id="IPR036052">
    <property type="entry name" value="TrpB-like_PALP_sf"/>
</dbReference>
<sequence>MNLHRDYSALDRDGVRFEPDPARPLALFAPDPEYRPTAVLEVEPEPRFRLLIKNETSRLGLPAFKALGGIYAVSRLVGERWYRETGEHLPVAELNRPDVRRFAGRLTFVCASAGNHGLAVARGARRIGASARVHLAETVPEAFVERLAGEGAEVRRSGSDYEASVDVAMQDAESSGAMLLADGSWPGYLDPPALVMEGYTLIAEELREGFARNSAWPDRVYLQAGVGGLAAAMTYMIRSNWPVQPEVIVVEPEAAPCLRESHSAGRLVRVHGPESVMGRLDCKVPSLLALDVLGRSADRFITVSDTAAERAVERLGQFGVATTPSGAAGLAGVLGDGGFAHGRRSLILATEASV</sequence>
<keyword evidence="2" id="KW-0663">Pyridoxal phosphate</keyword>
<evidence type="ECO:0000259" key="3">
    <source>
        <dbReference type="Pfam" id="PF00291"/>
    </source>
</evidence>
<keyword evidence="5" id="KW-1185">Reference proteome</keyword>
<gene>
    <name evidence="4" type="ORF">V3330_02395</name>
</gene>
<dbReference type="Gene3D" id="3.40.50.1100">
    <property type="match status" value="2"/>
</dbReference>
<comment type="caution">
    <text evidence="4">The sequence shown here is derived from an EMBL/GenBank/DDBJ whole genome shotgun (WGS) entry which is preliminary data.</text>
</comment>
<comment type="cofactor">
    <cofactor evidence="1">
        <name>pyridoxal 5'-phosphate</name>
        <dbReference type="ChEBI" id="CHEBI:597326"/>
    </cofactor>
</comment>
<evidence type="ECO:0000313" key="4">
    <source>
        <dbReference type="EMBL" id="MEJ8566464.1"/>
    </source>
</evidence>
<accession>A0AAW9RC57</accession>
<organism evidence="4 5">
    <name type="scientific">Elongatibacter sediminis</name>
    <dbReference type="NCBI Taxonomy" id="3119006"/>
    <lineage>
        <taxon>Bacteria</taxon>
        <taxon>Pseudomonadati</taxon>
        <taxon>Pseudomonadota</taxon>
        <taxon>Gammaproteobacteria</taxon>
        <taxon>Chromatiales</taxon>
        <taxon>Wenzhouxiangellaceae</taxon>
        <taxon>Elongatibacter</taxon>
    </lineage>
</organism>
<reference evidence="4 5" key="1">
    <citation type="submission" date="2024-02" db="EMBL/GenBank/DDBJ databases">
        <title>A novel Wenzhouxiangellaceae bacterium, isolated from coastal sediments.</title>
        <authorList>
            <person name="Du Z.-J."/>
            <person name="Ye Y.-Q."/>
            <person name="Zhang X.-Y."/>
        </authorList>
    </citation>
    <scope>NUCLEOTIDE SEQUENCE [LARGE SCALE GENOMIC DNA]</scope>
    <source>
        <strain evidence="4 5">CH-27</strain>
    </source>
</reference>
<protein>
    <submittedName>
        <fullName evidence="4">Pyridoxal-phosphate dependent enzyme</fullName>
    </submittedName>
</protein>
<evidence type="ECO:0000256" key="1">
    <source>
        <dbReference type="ARBA" id="ARBA00001933"/>
    </source>
</evidence>
<dbReference type="SUPFAM" id="SSF53686">
    <property type="entry name" value="Tryptophan synthase beta subunit-like PLP-dependent enzymes"/>
    <property type="match status" value="1"/>
</dbReference>
<dbReference type="Pfam" id="PF00291">
    <property type="entry name" value="PALP"/>
    <property type="match status" value="1"/>
</dbReference>
<name>A0AAW9RC57_9GAMM</name>
<dbReference type="EMBL" id="JAZHOG010000001">
    <property type="protein sequence ID" value="MEJ8566464.1"/>
    <property type="molecule type" value="Genomic_DNA"/>
</dbReference>
<dbReference type="PANTHER" id="PTHR42937">
    <property type="match status" value="1"/>
</dbReference>
<dbReference type="Proteomes" id="UP001359886">
    <property type="component" value="Unassembled WGS sequence"/>
</dbReference>
<dbReference type="PANTHER" id="PTHR42937:SF1">
    <property type="entry name" value="DIAMINOPROPIONATE AMMONIA-LYASE"/>
    <property type="match status" value="1"/>
</dbReference>
<proteinExistence type="predicted"/>
<dbReference type="AlphaFoldDB" id="A0AAW9RC57"/>
<dbReference type="RefSeq" id="WP_354693782.1">
    <property type="nucleotide sequence ID" value="NZ_JAZHOG010000001.1"/>
</dbReference>
<dbReference type="InterPro" id="IPR001926">
    <property type="entry name" value="TrpB-like_PALP"/>
</dbReference>
<evidence type="ECO:0000256" key="2">
    <source>
        <dbReference type="ARBA" id="ARBA00022898"/>
    </source>
</evidence>
<evidence type="ECO:0000313" key="5">
    <source>
        <dbReference type="Proteomes" id="UP001359886"/>
    </source>
</evidence>
<feature type="domain" description="Tryptophan synthase beta chain-like PALP" evidence="3">
    <location>
        <begin position="34"/>
        <end position="349"/>
    </location>
</feature>